<dbReference type="GO" id="GO:0043093">
    <property type="term" value="P:FtsZ-dependent cytokinesis"/>
    <property type="evidence" value="ECO:0007669"/>
    <property type="project" value="TreeGrafter"/>
</dbReference>
<dbReference type="OrthoDB" id="5772359at2"/>
<dbReference type="EMBL" id="SRIO01000008">
    <property type="protein sequence ID" value="TFZ82541.1"/>
    <property type="molecule type" value="Genomic_DNA"/>
</dbReference>
<accession>A0A4Z0F8B7</accession>
<dbReference type="InterPro" id="IPR036192">
    <property type="entry name" value="Cell_div_ZapA-like_sf"/>
</dbReference>
<dbReference type="GO" id="GO:0030428">
    <property type="term" value="C:cell septum"/>
    <property type="evidence" value="ECO:0007669"/>
    <property type="project" value="TreeGrafter"/>
</dbReference>
<dbReference type="InterPro" id="IPR042233">
    <property type="entry name" value="Cell_div_ZapA_N"/>
</dbReference>
<dbReference type="Gene3D" id="3.30.160.880">
    <property type="entry name" value="Cell division protein ZapA protomer, N-terminal domain"/>
    <property type="match status" value="1"/>
</dbReference>
<dbReference type="Pfam" id="PF05164">
    <property type="entry name" value="ZapA"/>
    <property type="match status" value="1"/>
</dbReference>
<evidence type="ECO:0000256" key="2">
    <source>
        <dbReference type="ARBA" id="ARBA00010074"/>
    </source>
</evidence>
<feature type="region of interest" description="Disordered" evidence="12">
    <location>
        <begin position="18"/>
        <end position="90"/>
    </location>
</feature>
<feature type="compositionally biased region" description="Basic and acidic residues" evidence="12">
    <location>
        <begin position="48"/>
        <end position="62"/>
    </location>
</feature>
<feature type="compositionally biased region" description="Low complexity" evidence="12">
    <location>
        <begin position="35"/>
        <end position="47"/>
    </location>
</feature>
<dbReference type="PANTHER" id="PTHR34981:SF1">
    <property type="entry name" value="CELL DIVISION PROTEIN ZAPA"/>
    <property type="match status" value="1"/>
</dbReference>
<dbReference type="Gene3D" id="1.20.5.50">
    <property type="match status" value="1"/>
</dbReference>
<evidence type="ECO:0000256" key="9">
    <source>
        <dbReference type="ARBA" id="ARBA00024910"/>
    </source>
</evidence>
<dbReference type="GO" id="GO:0000917">
    <property type="term" value="P:division septum assembly"/>
    <property type="evidence" value="ECO:0007669"/>
    <property type="project" value="UniProtKB-KW"/>
</dbReference>
<evidence type="ECO:0000256" key="5">
    <source>
        <dbReference type="ARBA" id="ARBA00022618"/>
    </source>
</evidence>
<comment type="subunit">
    <text evidence="10">Homodimer. Interacts with FtsZ.</text>
</comment>
<proteinExistence type="inferred from homology"/>
<keyword evidence="8" id="KW-0131">Cell cycle</keyword>
<dbReference type="SUPFAM" id="SSF102829">
    <property type="entry name" value="Cell division protein ZapA-like"/>
    <property type="match status" value="1"/>
</dbReference>
<dbReference type="GO" id="GO:0005829">
    <property type="term" value="C:cytosol"/>
    <property type="evidence" value="ECO:0007669"/>
    <property type="project" value="TreeGrafter"/>
</dbReference>
<evidence type="ECO:0000256" key="12">
    <source>
        <dbReference type="SAM" id="MobiDB-lite"/>
    </source>
</evidence>
<comment type="function">
    <text evidence="9">Activator of cell division through the inhibition of FtsZ GTPase activity, therefore promoting FtsZ assembly into bundles of protofilaments necessary for the formation of the division Z ring. It is recruited early at mid-cell but it is not essential for cell division.</text>
</comment>
<dbReference type="GO" id="GO:0032153">
    <property type="term" value="C:cell division site"/>
    <property type="evidence" value="ECO:0007669"/>
    <property type="project" value="TreeGrafter"/>
</dbReference>
<dbReference type="GO" id="GO:0000921">
    <property type="term" value="P:septin ring assembly"/>
    <property type="evidence" value="ECO:0007669"/>
    <property type="project" value="TreeGrafter"/>
</dbReference>
<evidence type="ECO:0000313" key="13">
    <source>
        <dbReference type="EMBL" id="TFZ82541.1"/>
    </source>
</evidence>
<dbReference type="AlphaFoldDB" id="A0A4Z0F8B7"/>
<evidence type="ECO:0000256" key="4">
    <source>
        <dbReference type="ARBA" id="ARBA00022490"/>
    </source>
</evidence>
<protein>
    <recommendedName>
        <fullName evidence="3">Cell division protein ZapA</fullName>
    </recommendedName>
    <alternativeName>
        <fullName evidence="11">Z ring-associated protein ZapA</fullName>
    </alternativeName>
</protein>
<keyword evidence="7" id="KW-0717">Septation</keyword>
<comment type="caution">
    <text evidence="13">The sequence shown here is derived from an EMBL/GenBank/DDBJ whole genome shotgun (WGS) entry which is preliminary data.</text>
</comment>
<evidence type="ECO:0000313" key="14">
    <source>
        <dbReference type="Proteomes" id="UP000297890"/>
    </source>
</evidence>
<keyword evidence="14" id="KW-1185">Reference proteome</keyword>
<dbReference type="InterPro" id="IPR007838">
    <property type="entry name" value="Cell_div_ZapA-like"/>
</dbReference>
<evidence type="ECO:0000256" key="1">
    <source>
        <dbReference type="ARBA" id="ARBA00004496"/>
    </source>
</evidence>
<evidence type="ECO:0000256" key="3">
    <source>
        <dbReference type="ARBA" id="ARBA00015195"/>
    </source>
</evidence>
<comment type="subcellular location">
    <subcellularLocation>
        <location evidence="1">Cytoplasm</location>
    </subcellularLocation>
</comment>
<dbReference type="PANTHER" id="PTHR34981">
    <property type="entry name" value="CELL DIVISION PROTEIN ZAPA"/>
    <property type="match status" value="1"/>
</dbReference>
<evidence type="ECO:0000256" key="7">
    <source>
        <dbReference type="ARBA" id="ARBA00023210"/>
    </source>
</evidence>
<evidence type="ECO:0000256" key="10">
    <source>
        <dbReference type="ARBA" id="ARBA00026068"/>
    </source>
</evidence>
<organism evidence="13 14">
    <name type="scientific">Candidatus Macondimonas diazotrophica</name>
    <dbReference type="NCBI Taxonomy" id="2305248"/>
    <lineage>
        <taxon>Bacteria</taxon>
        <taxon>Pseudomonadati</taxon>
        <taxon>Pseudomonadota</taxon>
        <taxon>Gammaproteobacteria</taxon>
        <taxon>Chromatiales</taxon>
        <taxon>Ectothiorhodospiraceae</taxon>
        <taxon>Candidatus Macondimonas</taxon>
    </lineage>
</organism>
<dbReference type="Proteomes" id="UP000297890">
    <property type="component" value="Unassembled WGS sequence"/>
</dbReference>
<reference evidence="13 14" key="1">
    <citation type="journal article" date="2019" name="ISME J.">
        <title>Candidatus Macondimonas diazotrophica, a novel gammaproteobacterial genus dominating crude-oil-contaminated coastal sediments.</title>
        <authorList>
            <person name="Karthikeyan S."/>
            <person name="Konstantinidis K."/>
        </authorList>
    </citation>
    <scope>NUCLEOTIDE SEQUENCE [LARGE SCALE GENOMIC DNA]</scope>
    <source>
        <strain evidence="13 14">KTK01</strain>
    </source>
</reference>
<evidence type="ECO:0000256" key="6">
    <source>
        <dbReference type="ARBA" id="ARBA00023054"/>
    </source>
</evidence>
<comment type="similarity">
    <text evidence="2">Belongs to the ZapA family. Type 1 subfamily.</text>
</comment>
<keyword evidence="4" id="KW-0963">Cytoplasm</keyword>
<sequence>MRVALLWGILPYEPIGFRPPGIRSAGIDPADRNLAPRADGPAGAPGTADDRTRPSDPEERAGPESPGRHRQSTQGHGRGFRMNNNPTPERTTVTIRLLDRSYQVSCSAEERPLLLASAELVSGKMQQIRQTGKVVGMERMLAVVALNLAQELLVQQQASEQTSALDQRINQLSEKIRQTLDDSLV</sequence>
<name>A0A4Z0F8B7_9GAMM</name>
<keyword evidence="6" id="KW-0175">Coiled coil</keyword>
<evidence type="ECO:0000256" key="11">
    <source>
        <dbReference type="ARBA" id="ARBA00033158"/>
    </source>
</evidence>
<evidence type="ECO:0000256" key="8">
    <source>
        <dbReference type="ARBA" id="ARBA00023306"/>
    </source>
</evidence>
<keyword evidence="5 13" id="KW-0132">Cell division</keyword>
<gene>
    <name evidence="13" type="ORF">E4680_07470</name>
</gene>